<comment type="pathway">
    <text evidence="3 18">Phospholipid metabolism; CDP-diacylglycerol biosynthesis; CDP-diacylglycerol from sn-glycerol 3-phosphate: step 3/3.</text>
</comment>
<evidence type="ECO:0000256" key="16">
    <source>
        <dbReference type="ARBA" id="ARBA00023209"/>
    </source>
</evidence>
<gene>
    <name evidence="21" type="ORF">CLV34_0258</name>
</gene>
<protein>
    <recommendedName>
        <fullName evidence="7 18">Phosphatidate cytidylyltransferase</fullName>
        <ecNumber evidence="6 18">2.7.7.41</ecNumber>
    </recommendedName>
</protein>
<keyword evidence="16" id="KW-0594">Phospholipid biosynthesis</keyword>
<feature type="region of interest" description="Disordered" evidence="19">
    <location>
        <begin position="1"/>
        <end position="33"/>
    </location>
</feature>
<evidence type="ECO:0000256" key="6">
    <source>
        <dbReference type="ARBA" id="ARBA00012487"/>
    </source>
</evidence>
<keyword evidence="22" id="KW-1185">Reference proteome</keyword>
<evidence type="ECO:0000256" key="13">
    <source>
        <dbReference type="ARBA" id="ARBA00022989"/>
    </source>
</evidence>
<evidence type="ECO:0000256" key="5">
    <source>
        <dbReference type="ARBA" id="ARBA00010185"/>
    </source>
</evidence>
<evidence type="ECO:0000256" key="4">
    <source>
        <dbReference type="ARBA" id="ARBA00005189"/>
    </source>
</evidence>
<comment type="caution">
    <text evidence="21">The sequence shown here is derived from an EMBL/GenBank/DDBJ whole genome shotgun (WGS) entry which is preliminary data.</text>
</comment>
<evidence type="ECO:0000256" key="10">
    <source>
        <dbReference type="ARBA" id="ARBA00022679"/>
    </source>
</evidence>
<keyword evidence="8" id="KW-1003">Cell membrane</keyword>
<keyword evidence="17" id="KW-1208">Phospholipid metabolism</keyword>
<feature type="transmembrane region" description="Helical" evidence="20">
    <location>
        <begin position="169"/>
        <end position="191"/>
    </location>
</feature>
<keyword evidence="10 18" id="KW-0808">Transferase</keyword>
<dbReference type="RefSeq" id="WP_100348465.1">
    <property type="nucleotide sequence ID" value="NZ_PGTZ01000006.1"/>
</dbReference>
<evidence type="ECO:0000256" key="20">
    <source>
        <dbReference type="SAM" id="Phobius"/>
    </source>
</evidence>
<dbReference type="GO" id="GO:0004605">
    <property type="term" value="F:phosphatidate cytidylyltransferase activity"/>
    <property type="evidence" value="ECO:0007669"/>
    <property type="project" value="UniProtKB-EC"/>
</dbReference>
<proteinExistence type="inferred from homology"/>
<evidence type="ECO:0000313" key="22">
    <source>
        <dbReference type="Proteomes" id="UP000231586"/>
    </source>
</evidence>
<dbReference type="PROSITE" id="PS01315">
    <property type="entry name" value="CDS"/>
    <property type="match status" value="1"/>
</dbReference>
<dbReference type="InterPro" id="IPR000374">
    <property type="entry name" value="PC_trans"/>
</dbReference>
<comment type="catalytic activity">
    <reaction evidence="1 18">
        <text>a 1,2-diacyl-sn-glycero-3-phosphate + CTP + H(+) = a CDP-1,2-diacyl-sn-glycerol + diphosphate</text>
        <dbReference type="Rhea" id="RHEA:16229"/>
        <dbReference type="ChEBI" id="CHEBI:15378"/>
        <dbReference type="ChEBI" id="CHEBI:33019"/>
        <dbReference type="ChEBI" id="CHEBI:37563"/>
        <dbReference type="ChEBI" id="CHEBI:58332"/>
        <dbReference type="ChEBI" id="CHEBI:58608"/>
        <dbReference type="EC" id="2.7.7.41"/>
    </reaction>
</comment>
<feature type="transmembrane region" description="Helical" evidence="20">
    <location>
        <begin position="235"/>
        <end position="255"/>
    </location>
</feature>
<dbReference type="EC" id="2.7.7.41" evidence="6 18"/>
<evidence type="ECO:0000256" key="8">
    <source>
        <dbReference type="ARBA" id="ARBA00022475"/>
    </source>
</evidence>
<keyword evidence="13 20" id="KW-1133">Transmembrane helix</keyword>
<evidence type="ECO:0000256" key="9">
    <source>
        <dbReference type="ARBA" id="ARBA00022516"/>
    </source>
</evidence>
<dbReference type="PANTHER" id="PTHR46382:SF1">
    <property type="entry name" value="PHOSPHATIDATE CYTIDYLYLTRANSFERASE"/>
    <property type="match status" value="1"/>
</dbReference>
<evidence type="ECO:0000256" key="12">
    <source>
        <dbReference type="ARBA" id="ARBA00022695"/>
    </source>
</evidence>
<dbReference type="OrthoDB" id="9799199at2"/>
<dbReference type="Proteomes" id="UP000231586">
    <property type="component" value="Unassembled WGS sequence"/>
</dbReference>
<reference evidence="21 22" key="1">
    <citation type="submission" date="2017-11" db="EMBL/GenBank/DDBJ databases">
        <title>Genomic Encyclopedia of Archaeal and Bacterial Type Strains, Phase II (KMG-II): From Individual Species to Whole Genera.</title>
        <authorList>
            <person name="Goeker M."/>
        </authorList>
    </citation>
    <scope>NUCLEOTIDE SEQUENCE [LARGE SCALE GENOMIC DNA]</scope>
    <source>
        <strain evidence="21 22">DSM 22413</strain>
    </source>
</reference>
<evidence type="ECO:0000256" key="15">
    <source>
        <dbReference type="ARBA" id="ARBA00023136"/>
    </source>
</evidence>
<dbReference type="Pfam" id="PF01148">
    <property type="entry name" value="CTP_transf_1"/>
    <property type="match status" value="1"/>
</dbReference>
<dbReference type="GO" id="GO:0016024">
    <property type="term" value="P:CDP-diacylglycerol biosynthetic process"/>
    <property type="evidence" value="ECO:0007669"/>
    <property type="project" value="UniProtKB-UniPathway"/>
</dbReference>
<sequence length="299" mass="30690">MSRRTSPARARAGAERGSRQGARPAPEKKAPKGGRNLPAAIAVGLGLLAVVGASLVYRPVAFVALVVVVLCGAVWELSRAFARKDVHIPVVPLVVGTTGILVSSYYSGAEALMVSYLLTVGGVVVWRALEGSGPAAVRDAAAAVFAATYLPFLAAFVMLMLASDQGPSRVALFILLVVASDTGGYVAGVLFGRHPLAPTVSPKKSVEGMAGSFVLAIVVGLVGAHVLGADPWVGAMLGVAVPITATIGDLAESLLKRDLDLKDMGSLLPGHGGILDRLDSLLMTAPFAYLLMAYAVPLS</sequence>
<dbReference type="EMBL" id="PGTZ01000006">
    <property type="protein sequence ID" value="PJI94422.1"/>
    <property type="molecule type" value="Genomic_DNA"/>
</dbReference>
<dbReference type="AlphaFoldDB" id="A0A2M8WU10"/>
<organism evidence="21 22">
    <name type="scientific">Luteimicrobium subarcticum</name>
    <dbReference type="NCBI Taxonomy" id="620910"/>
    <lineage>
        <taxon>Bacteria</taxon>
        <taxon>Bacillati</taxon>
        <taxon>Actinomycetota</taxon>
        <taxon>Actinomycetes</taxon>
        <taxon>Micrococcales</taxon>
        <taxon>Luteimicrobium</taxon>
    </lineage>
</organism>
<evidence type="ECO:0000256" key="7">
    <source>
        <dbReference type="ARBA" id="ARBA00019373"/>
    </source>
</evidence>
<keyword evidence="14" id="KW-0443">Lipid metabolism</keyword>
<comment type="similarity">
    <text evidence="5 18">Belongs to the CDS family.</text>
</comment>
<accession>A0A2M8WU10</accession>
<keyword evidence="9" id="KW-0444">Lipid biosynthesis</keyword>
<keyword evidence="15 20" id="KW-0472">Membrane</keyword>
<dbReference type="GO" id="GO:0005886">
    <property type="term" value="C:plasma membrane"/>
    <property type="evidence" value="ECO:0007669"/>
    <property type="project" value="UniProtKB-SubCell"/>
</dbReference>
<comment type="subcellular location">
    <subcellularLocation>
        <location evidence="2">Cell membrane</location>
        <topology evidence="2">Multi-pass membrane protein</topology>
    </subcellularLocation>
</comment>
<evidence type="ECO:0000256" key="14">
    <source>
        <dbReference type="ARBA" id="ARBA00023098"/>
    </source>
</evidence>
<evidence type="ECO:0000256" key="2">
    <source>
        <dbReference type="ARBA" id="ARBA00004651"/>
    </source>
</evidence>
<evidence type="ECO:0000256" key="19">
    <source>
        <dbReference type="SAM" id="MobiDB-lite"/>
    </source>
</evidence>
<feature type="transmembrane region" description="Helical" evidence="20">
    <location>
        <begin position="61"/>
        <end position="78"/>
    </location>
</feature>
<name>A0A2M8WU10_9MICO</name>
<evidence type="ECO:0000313" key="21">
    <source>
        <dbReference type="EMBL" id="PJI94422.1"/>
    </source>
</evidence>
<evidence type="ECO:0000256" key="11">
    <source>
        <dbReference type="ARBA" id="ARBA00022692"/>
    </source>
</evidence>
<dbReference type="PANTHER" id="PTHR46382">
    <property type="entry name" value="PHOSPHATIDATE CYTIDYLYLTRANSFERASE"/>
    <property type="match status" value="1"/>
</dbReference>
<feature type="transmembrane region" description="Helical" evidence="20">
    <location>
        <begin position="112"/>
        <end position="129"/>
    </location>
</feature>
<evidence type="ECO:0000256" key="1">
    <source>
        <dbReference type="ARBA" id="ARBA00001698"/>
    </source>
</evidence>
<evidence type="ECO:0000256" key="18">
    <source>
        <dbReference type="RuleBase" id="RU003938"/>
    </source>
</evidence>
<feature type="transmembrane region" description="Helical" evidence="20">
    <location>
        <begin position="212"/>
        <end position="229"/>
    </location>
</feature>
<comment type="pathway">
    <text evidence="4">Lipid metabolism.</text>
</comment>
<keyword evidence="12 18" id="KW-0548">Nucleotidyltransferase</keyword>
<evidence type="ECO:0000256" key="3">
    <source>
        <dbReference type="ARBA" id="ARBA00005119"/>
    </source>
</evidence>
<feature type="transmembrane region" description="Helical" evidence="20">
    <location>
        <begin position="141"/>
        <end position="163"/>
    </location>
</feature>
<feature type="transmembrane region" description="Helical" evidence="20">
    <location>
        <begin position="37"/>
        <end position="55"/>
    </location>
</feature>
<feature type="transmembrane region" description="Helical" evidence="20">
    <location>
        <begin position="90"/>
        <end position="106"/>
    </location>
</feature>
<keyword evidence="11 18" id="KW-0812">Transmembrane</keyword>
<evidence type="ECO:0000256" key="17">
    <source>
        <dbReference type="ARBA" id="ARBA00023264"/>
    </source>
</evidence>
<dbReference type="UniPathway" id="UPA00557">
    <property type="reaction ID" value="UER00614"/>
</dbReference>